<organism evidence="1">
    <name type="scientific">viral metagenome</name>
    <dbReference type="NCBI Taxonomy" id="1070528"/>
    <lineage>
        <taxon>unclassified sequences</taxon>
        <taxon>metagenomes</taxon>
        <taxon>organismal metagenomes</taxon>
    </lineage>
</organism>
<dbReference type="AlphaFoldDB" id="A0A6H1ZC20"/>
<gene>
    <name evidence="1" type="ORF">TM448A00171_0028</name>
    <name evidence="2" type="ORF">TM448B00200_0059</name>
</gene>
<sequence length="401" mass="41809">MKKISGLFLGLIASLFLITAGVAVDLGHGQPEYIKGNTIFVSDQQLLGSTFPNTTTLYVWNIDSDASEAQVDIVGSKSLAVAAGALTAGNDVLGVSKYCVWSGGNTYLQSTDTDFNVANTANTDDFMTGGWVYIPDYTPAARVALFSNSSDGAAHGYSVELSTAGVLSSNLWGATDAATSYSLAAIGYYHVIMAREVGVRQKLYVNGNLVATGADTTVGTTQSLFQLGGFNSATSSPEAGTRYDECFFKKGELPTNLDDVVREIYVRSAKKFAVKDGNDNVVIPANVSSGVYTPVAVSGSHVNVAAATLYASSWSRVGNVVTCCINVDIDPTAAVPTATAFAFTLPIACTSTPTLIGSASSNDYTQEGAVKAINATTAAIYYKAVNAGNAGWGGIYQYVVN</sequence>
<evidence type="ECO:0000313" key="2">
    <source>
        <dbReference type="EMBL" id="QJH94352.1"/>
    </source>
</evidence>
<dbReference type="EMBL" id="MT144599">
    <property type="protein sequence ID" value="QJH94352.1"/>
    <property type="molecule type" value="Genomic_DNA"/>
</dbReference>
<protein>
    <submittedName>
        <fullName evidence="1">Putative lectin/glucanase superfamily protein</fullName>
    </submittedName>
</protein>
<dbReference type="Pfam" id="PF13385">
    <property type="entry name" value="Laminin_G_3"/>
    <property type="match status" value="1"/>
</dbReference>
<keyword evidence="1" id="KW-0430">Lectin</keyword>
<name>A0A6H1ZC20_9ZZZZ</name>
<evidence type="ECO:0000313" key="1">
    <source>
        <dbReference type="EMBL" id="QJA45009.1"/>
    </source>
</evidence>
<dbReference type="EMBL" id="MT143984">
    <property type="protein sequence ID" value="QJA45009.1"/>
    <property type="molecule type" value="Genomic_DNA"/>
</dbReference>
<dbReference type="GO" id="GO:0030246">
    <property type="term" value="F:carbohydrate binding"/>
    <property type="evidence" value="ECO:0007669"/>
    <property type="project" value="UniProtKB-KW"/>
</dbReference>
<accession>A0A6H1ZC20</accession>
<reference evidence="1" key="1">
    <citation type="submission" date="2020-03" db="EMBL/GenBank/DDBJ databases">
        <title>The deep terrestrial virosphere.</title>
        <authorList>
            <person name="Holmfeldt K."/>
            <person name="Nilsson E."/>
            <person name="Simone D."/>
            <person name="Lopez-Fernandez M."/>
            <person name="Wu X."/>
            <person name="de Brujin I."/>
            <person name="Lundin D."/>
            <person name="Andersson A."/>
            <person name="Bertilsson S."/>
            <person name="Dopson M."/>
        </authorList>
    </citation>
    <scope>NUCLEOTIDE SEQUENCE</scope>
    <source>
        <strain evidence="1">TM448A00171</strain>
        <strain evidence="2">TM448B00200</strain>
    </source>
</reference>
<dbReference type="Gene3D" id="2.60.120.200">
    <property type="match status" value="1"/>
</dbReference>
<dbReference type="InterPro" id="IPR013320">
    <property type="entry name" value="ConA-like_dom_sf"/>
</dbReference>
<proteinExistence type="predicted"/>
<dbReference type="SUPFAM" id="SSF49899">
    <property type="entry name" value="Concanavalin A-like lectins/glucanases"/>
    <property type="match status" value="1"/>
</dbReference>